<dbReference type="AlphaFoldDB" id="K1R9M3"/>
<dbReference type="InParanoid" id="K1R9M3"/>
<sequence>MKKTHPLPPIDRKREELPPDERELPHGKIIKMYKNGDKFRPAKPILFNESHFSSWEIFLDEVQEKLKFERPVRSIYTPEGGTEVYTFEQIQDDHAYVAASGKFEPFR</sequence>
<dbReference type="EMBL" id="JH817892">
    <property type="protein sequence ID" value="EKC40374.1"/>
    <property type="molecule type" value="Genomic_DNA"/>
</dbReference>
<feature type="compositionally biased region" description="Basic and acidic residues" evidence="1">
    <location>
        <begin position="10"/>
        <end position="25"/>
    </location>
</feature>
<evidence type="ECO:0000256" key="1">
    <source>
        <dbReference type="SAM" id="MobiDB-lite"/>
    </source>
</evidence>
<proteinExistence type="predicted"/>
<organism evidence="2">
    <name type="scientific">Magallana gigas</name>
    <name type="common">Pacific oyster</name>
    <name type="synonym">Crassostrea gigas</name>
    <dbReference type="NCBI Taxonomy" id="29159"/>
    <lineage>
        <taxon>Eukaryota</taxon>
        <taxon>Metazoa</taxon>
        <taxon>Spiralia</taxon>
        <taxon>Lophotrochozoa</taxon>
        <taxon>Mollusca</taxon>
        <taxon>Bivalvia</taxon>
        <taxon>Autobranchia</taxon>
        <taxon>Pteriomorphia</taxon>
        <taxon>Ostreida</taxon>
        <taxon>Ostreoidea</taxon>
        <taxon>Ostreidae</taxon>
        <taxon>Magallana</taxon>
    </lineage>
</organism>
<dbReference type="SMR" id="K1R9M3"/>
<dbReference type="PANTHER" id="PTHR23004">
    <property type="entry name" value="DOUBLECORTIN DOMAIN CONTAINING 2"/>
    <property type="match status" value="1"/>
</dbReference>
<gene>
    <name evidence="2" type="ORF">CGI_10012608</name>
</gene>
<dbReference type="SMART" id="SM00537">
    <property type="entry name" value="DCX"/>
    <property type="match status" value="1"/>
</dbReference>
<dbReference type="CDD" id="cd17071">
    <property type="entry name" value="DCX1_DCDC2_like"/>
    <property type="match status" value="1"/>
</dbReference>
<dbReference type="InterPro" id="IPR003533">
    <property type="entry name" value="Doublecortin_dom"/>
</dbReference>
<dbReference type="GO" id="GO:0005815">
    <property type="term" value="C:microtubule organizing center"/>
    <property type="evidence" value="ECO:0007669"/>
    <property type="project" value="TreeGrafter"/>
</dbReference>
<dbReference type="Pfam" id="PF03607">
    <property type="entry name" value="DCX"/>
    <property type="match status" value="1"/>
</dbReference>
<accession>K1R9M3</accession>
<protein>
    <submittedName>
        <fullName evidence="2">Doublecortin domain-containing protein 2</fullName>
    </submittedName>
</protein>
<name>K1R9M3_MAGGI</name>
<dbReference type="InterPro" id="IPR036572">
    <property type="entry name" value="Doublecortin_dom_sf"/>
</dbReference>
<evidence type="ECO:0000313" key="2">
    <source>
        <dbReference type="EMBL" id="EKC40374.1"/>
    </source>
</evidence>
<dbReference type="GO" id="GO:0035556">
    <property type="term" value="P:intracellular signal transduction"/>
    <property type="evidence" value="ECO:0007669"/>
    <property type="project" value="InterPro"/>
</dbReference>
<dbReference type="GO" id="GO:0005874">
    <property type="term" value="C:microtubule"/>
    <property type="evidence" value="ECO:0007669"/>
    <property type="project" value="TreeGrafter"/>
</dbReference>
<dbReference type="SUPFAM" id="SSF89837">
    <property type="entry name" value="Doublecortin (DC)"/>
    <property type="match status" value="1"/>
</dbReference>
<dbReference type="PANTHER" id="PTHR23004:SF11">
    <property type="entry name" value="PROTEIN RPI-1"/>
    <property type="match status" value="1"/>
</dbReference>
<dbReference type="Gene3D" id="3.10.20.230">
    <property type="entry name" value="Doublecortin domain"/>
    <property type="match status" value="1"/>
</dbReference>
<reference evidence="2" key="1">
    <citation type="journal article" date="2012" name="Nature">
        <title>The oyster genome reveals stress adaptation and complexity of shell formation.</title>
        <authorList>
            <person name="Zhang G."/>
            <person name="Fang X."/>
            <person name="Guo X."/>
            <person name="Li L."/>
            <person name="Luo R."/>
            <person name="Xu F."/>
            <person name="Yang P."/>
            <person name="Zhang L."/>
            <person name="Wang X."/>
            <person name="Qi H."/>
            <person name="Xiong Z."/>
            <person name="Que H."/>
            <person name="Xie Y."/>
            <person name="Holland P.W."/>
            <person name="Paps J."/>
            <person name="Zhu Y."/>
            <person name="Wu F."/>
            <person name="Chen Y."/>
            <person name="Wang J."/>
            <person name="Peng C."/>
            <person name="Meng J."/>
            <person name="Yang L."/>
            <person name="Liu J."/>
            <person name="Wen B."/>
            <person name="Zhang N."/>
            <person name="Huang Z."/>
            <person name="Zhu Q."/>
            <person name="Feng Y."/>
            <person name="Mount A."/>
            <person name="Hedgecock D."/>
            <person name="Xu Z."/>
            <person name="Liu Y."/>
            <person name="Domazet-Loso T."/>
            <person name="Du Y."/>
            <person name="Sun X."/>
            <person name="Zhang S."/>
            <person name="Liu B."/>
            <person name="Cheng P."/>
            <person name="Jiang X."/>
            <person name="Li J."/>
            <person name="Fan D."/>
            <person name="Wang W."/>
            <person name="Fu W."/>
            <person name="Wang T."/>
            <person name="Wang B."/>
            <person name="Zhang J."/>
            <person name="Peng Z."/>
            <person name="Li Y."/>
            <person name="Li N."/>
            <person name="Wang J."/>
            <person name="Chen M."/>
            <person name="He Y."/>
            <person name="Tan F."/>
            <person name="Song X."/>
            <person name="Zheng Q."/>
            <person name="Huang R."/>
            <person name="Yang H."/>
            <person name="Du X."/>
            <person name="Chen L."/>
            <person name="Yang M."/>
            <person name="Gaffney P.M."/>
            <person name="Wang S."/>
            <person name="Luo L."/>
            <person name="She Z."/>
            <person name="Ming Y."/>
            <person name="Huang W."/>
            <person name="Zhang S."/>
            <person name="Huang B."/>
            <person name="Zhang Y."/>
            <person name="Qu T."/>
            <person name="Ni P."/>
            <person name="Miao G."/>
            <person name="Wang J."/>
            <person name="Wang Q."/>
            <person name="Steinberg C.E."/>
            <person name="Wang H."/>
            <person name="Li N."/>
            <person name="Qian L."/>
            <person name="Zhang G."/>
            <person name="Li Y."/>
            <person name="Yang H."/>
            <person name="Liu X."/>
            <person name="Wang J."/>
            <person name="Yin Y."/>
            <person name="Wang J."/>
        </authorList>
    </citation>
    <scope>NUCLEOTIDE SEQUENCE [LARGE SCALE GENOMIC DNA]</scope>
    <source>
        <strain evidence="2">05x7-T-G4-1.051#20</strain>
    </source>
</reference>
<dbReference type="PROSITE" id="PS50309">
    <property type="entry name" value="DC"/>
    <property type="match status" value="1"/>
</dbReference>
<feature type="region of interest" description="Disordered" evidence="1">
    <location>
        <begin position="1"/>
        <end position="25"/>
    </location>
</feature>
<dbReference type="HOGENOM" id="CLU_2212449_0_0_1"/>